<dbReference type="PANTHER" id="PTHR30480">
    <property type="entry name" value="BETA-HEXOSAMINIDASE-RELATED"/>
    <property type="match status" value="1"/>
</dbReference>
<dbReference type="InterPro" id="IPR017853">
    <property type="entry name" value="GH"/>
</dbReference>
<feature type="compositionally biased region" description="Low complexity" evidence="6">
    <location>
        <begin position="24"/>
        <end position="36"/>
    </location>
</feature>
<evidence type="ECO:0000256" key="4">
    <source>
        <dbReference type="ARBA" id="ARBA00022801"/>
    </source>
</evidence>
<comment type="similarity">
    <text evidence="2">Belongs to the glycosyl hydrolase 3 family.</text>
</comment>
<sequence length="615" mass="64450">MTDLSRRTALTGIGTGAALATLPRQAHAATATAPTASGETHPPRPHEVAVPGSTSRDRAWARRILRRMTLEQKVGQLFTCYVHGTDAERVTEAEAAENTKLFGVRSGAEAVARYHLGGVIYFAWSDNLKDPEQIAGLSNGLQRAALASGARVPLTISVDQEHGAVFRIGRPATLFPGAMALGATRSVRDANLMGQVAGRELRAMGITTDYAPVADVNVDPANPVIGVRSPGSDPGLVSSIVKGQVTGLQRKGGVSATAKHFPGHGDTSVDSHAGLPTITHTRAEWERLDRPPFEAAIKAGVESIMTAHLLVPALDDSGDPATLSPKIITGVLRKEMGFRGLVVTDGLMMAGVRQKYGDDEVAVRAVLAGADVLLQSPDVPKAYAAVLAAAKSGRIPMRRLEDSVLRNLQYKAVRGVVARPLVDVAKVASVVGTTAHGRIAADVADHSTTLLRNTGVLPITPRGRRIALVGWSSGTVTHEILADSLEQRGVQVTLATTGADPTAQQIDAAVAAAEDAEGVLVTTYNVKPDSPQAKLVAALQASGRPVVVAALRNPYDIAHFPSVPAYLATYSWTPSAIEALVRTLVGENDPTGKLPVDIPAANGSTLYRYGAGLSY</sequence>
<organism evidence="9 10">
    <name type="scientific">Mobilicoccus caccae</name>
    <dbReference type="NCBI Taxonomy" id="1859295"/>
    <lineage>
        <taxon>Bacteria</taxon>
        <taxon>Bacillati</taxon>
        <taxon>Actinomycetota</taxon>
        <taxon>Actinomycetes</taxon>
        <taxon>Micrococcales</taxon>
        <taxon>Dermatophilaceae</taxon>
        <taxon>Mobilicoccus</taxon>
    </lineage>
</organism>
<dbReference type="SUPFAM" id="SSF51445">
    <property type="entry name" value="(Trans)glycosidases"/>
    <property type="match status" value="1"/>
</dbReference>
<dbReference type="Pfam" id="PF01915">
    <property type="entry name" value="Glyco_hydro_3_C"/>
    <property type="match status" value="1"/>
</dbReference>
<dbReference type="InterPro" id="IPR036881">
    <property type="entry name" value="Glyco_hydro_3_C_sf"/>
</dbReference>
<dbReference type="EMBL" id="BSUO01000001">
    <property type="protein sequence ID" value="GMA41946.1"/>
    <property type="molecule type" value="Genomic_DNA"/>
</dbReference>
<dbReference type="InterPro" id="IPR006311">
    <property type="entry name" value="TAT_signal"/>
</dbReference>
<feature type="domain" description="Glycoside hydrolase family 3 C-terminal" evidence="8">
    <location>
        <begin position="449"/>
        <end position="615"/>
    </location>
</feature>
<comment type="catalytic activity">
    <reaction evidence="1">
        <text>Hydrolysis of terminal non-reducing N-acetyl-D-hexosamine residues in N-acetyl-beta-D-hexosaminides.</text>
        <dbReference type="EC" id="3.2.1.52"/>
    </reaction>
</comment>
<gene>
    <name evidence="9" type="ORF">GCM10025883_39910</name>
</gene>
<dbReference type="PROSITE" id="PS51318">
    <property type="entry name" value="TAT"/>
    <property type="match status" value="1"/>
</dbReference>
<keyword evidence="10" id="KW-1185">Reference proteome</keyword>
<evidence type="ECO:0000313" key="9">
    <source>
        <dbReference type="EMBL" id="GMA41946.1"/>
    </source>
</evidence>
<dbReference type="InterPro" id="IPR002772">
    <property type="entry name" value="Glyco_hydro_3_C"/>
</dbReference>
<keyword evidence="4" id="KW-0378">Hydrolase</keyword>
<dbReference type="Gene3D" id="3.40.50.1700">
    <property type="entry name" value="Glycoside hydrolase family 3 C-terminal domain"/>
    <property type="match status" value="1"/>
</dbReference>
<dbReference type="PRINTS" id="PR00133">
    <property type="entry name" value="GLHYDRLASE3"/>
</dbReference>
<evidence type="ECO:0000256" key="6">
    <source>
        <dbReference type="SAM" id="MobiDB-lite"/>
    </source>
</evidence>
<evidence type="ECO:0000256" key="3">
    <source>
        <dbReference type="ARBA" id="ARBA00012663"/>
    </source>
</evidence>
<feature type="domain" description="Glycoside hydrolase family 3 N-terminal" evidence="7">
    <location>
        <begin position="69"/>
        <end position="406"/>
    </location>
</feature>
<name>A0ABQ6IWY3_9MICO</name>
<comment type="caution">
    <text evidence="9">The sequence shown here is derived from an EMBL/GenBank/DDBJ whole genome shotgun (WGS) entry which is preliminary data.</text>
</comment>
<dbReference type="InterPro" id="IPR050226">
    <property type="entry name" value="NagZ_Beta-hexosaminidase"/>
</dbReference>
<keyword evidence="5" id="KW-0326">Glycosidase</keyword>
<dbReference type="RefSeq" id="WP_284305433.1">
    <property type="nucleotide sequence ID" value="NZ_BSUO01000001.1"/>
</dbReference>
<dbReference type="SUPFAM" id="SSF52279">
    <property type="entry name" value="Beta-D-glucan exohydrolase, C-terminal domain"/>
    <property type="match status" value="1"/>
</dbReference>
<proteinExistence type="inferred from homology"/>
<evidence type="ECO:0000259" key="7">
    <source>
        <dbReference type="Pfam" id="PF00933"/>
    </source>
</evidence>
<evidence type="ECO:0000256" key="2">
    <source>
        <dbReference type="ARBA" id="ARBA00005336"/>
    </source>
</evidence>
<evidence type="ECO:0000256" key="1">
    <source>
        <dbReference type="ARBA" id="ARBA00001231"/>
    </source>
</evidence>
<dbReference type="InterPro" id="IPR036962">
    <property type="entry name" value="Glyco_hydro_3_N_sf"/>
</dbReference>
<protein>
    <recommendedName>
        <fullName evidence="3">beta-N-acetylhexosaminidase</fullName>
        <ecNumber evidence="3">3.2.1.52</ecNumber>
    </recommendedName>
</protein>
<feature type="region of interest" description="Disordered" evidence="6">
    <location>
        <begin position="24"/>
        <end position="55"/>
    </location>
</feature>
<evidence type="ECO:0000259" key="8">
    <source>
        <dbReference type="Pfam" id="PF01915"/>
    </source>
</evidence>
<dbReference type="Pfam" id="PF00933">
    <property type="entry name" value="Glyco_hydro_3"/>
    <property type="match status" value="1"/>
</dbReference>
<reference evidence="10" key="1">
    <citation type="journal article" date="2019" name="Int. J. Syst. Evol. Microbiol.">
        <title>The Global Catalogue of Microorganisms (GCM) 10K type strain sequencing project: providing services to taxonomists for standard genome sequencing and annotation.</title>
        <authorList>
            <consortium name="The Broad Institute Genomics Platform"/>
            <consortium name="The Broad Institute Genome Sequencing Center for Infectious Disease"/>
            <person name="Wu L."/>
            <person name="Ma J."/>
        </authorList>
    </citation>
    <scope>NUCLEOTIDE SEQUENCE [LARGE SCALE GENOMIC DNA]</scope>
    <source>
        <strain evidence="10">NBRC 113072</strain>
    </source>
</reference>
<accession>A0ABQ6IWY3</accession>
<dbReference type="PANTHER" id="PTHR30480:SF13">
    <property type="entry name" value="BETA-HEXOSAMINIDASE"/>
    <property type="match status" value="1"/>
</dbReference>
<dbReference type="EC" id="3.2.1.52" evidence="3"/>
<dbReference type="Gene3D" id="3.20.20.300">
    <property type="entry name" value="Glycoside hydrolase, family 3, N-terminal domain"/>
    <property type="match status" value="1"/>
</dbReference>
<evidence type="ECO:0000313" key="10">
    <source>
        <dbReference type="Proteomes" id="UP001157126"/>
    </source>
</evidence>
<dbReference type="InterPro" id="IPR001764">
    <property type="entry name" value="Glyco_hydro_3_N"/>
</dbReference>
<evidence type="ECO:0000256" key="5">
    <source>
        <dbReference type="ARBA" id="ARBA00023295"/>
    </source>
</evidence>
<dbReference type="Proteomes" id="UP001157126">
    <property type="component" value="Unassembled WGS sequence"/>
</dbReference>